<dbReference type="InterPro" id="IPR025382">
    <property type="entry name" value="Cap4-like_endonuclease_dom"/>
</dbReference>
<feature type="domain" description="CD-NTase associated protein 4-like DNA endonuclease" evidence="1">
    <location>
        <begin position="13"/>
        <end position="226"/>
    </location>
</feature>
<name>A0ABT7U9N9_9FIRM</name>
<dbReference type="EMBL" id="JAUDCG010000001">
    <property type="protein sequence ID" value="MDM8156075.1"/>
    <property type="molecule type" value="Genomic_DNA"/>
</dbReference>
<dbReference type="RefSeq" id="WP_289606547.1">
    <property type="nucleotide sequence ID" value="NZ_JAUDCG010000001.1"/>
</dbReference>
<proteinExistence type="predicted"/>
<comment type="caution">
    <text evidence="2">The sequence shown here is derived from an EMBL/GenBank/DDBJ whole genome shotgun (WGS) entry which is preliminary data.</text>
</comment>
<organism evidence="2 3">
    <name type="scientific">Amedibacillus dolichus</name>
    <dbReference type="NCBI Taxonomy" id="31971"/>
    <lineage>
        <taxon>Bacteria</taxon>
        <taxon>Bacillati</taxon>
        <taxon>Bacillota</taxon>
        <taxon>Erysipelotrichia</taxon>
        <taxon>Erysipelotrichales</taxon>
        <taxon>Erysipelotrichaceae</taxon>
        <taxon>Amedibacillus</taxon>
    </lineage>
</organism>
<reference evidence="2" key="1">
    <citation type="submission" date="2023-06" db="EMBL/GenBank/DDBJ databases">
        <title>Identification and characterization of horizontal gene transfer across gut microbiota members of farm animals based on homology search.</title>
        <authorList>
            <person name="Schwarzerova J."/>
            <person name="Nykrynova M."/>
            <person name="Jureckova K."/>
            <person name="Cejkova D."/>
            <person name="Rychlik I."/>
        </authorList>
    </citation>
    <scope>NUCLEOTIDE SEQUENCE</scope>
    <source>
        <strain evidence="2">ET39</strain>
    </source>
</reference>
<dbReference type="Proteomes" id="UP001529340">
    <property type="component" value="Unassembled WGS sequence"/>
</dbReference>
<accession>A0ABT7U9N9</accession>
<keyword evidence="3" id="KW-1185">Reference proteome</keyword>
<sequence>MSNVLTVEQREQAGSDSYNRFEYQVHWIVCHIIDKLQEDAECIVFCEFHDDMAEFSPNNQKYQFYQIKTKEDPSDWTIAEMSKREKKKSGDYKKSFLGFIFYNYLTFGVECSHCHFVSNNDFDKEVLSWQAVIEDDKKLQVENVTLYEKIKNRIKNEFTNDMPSNFDTVFDTFIQNTFVHKSDLQLAAYENQTKGEFFNHLADKNIPTNTANLIFQQLLNDVRKKSKEKIKIPISMKSLVEKKGVDVAQIGRKIDGNIKNSGNYAAFHQYLLTQPLAEKDIHRIEAAKTLHDARWLDVNDFKYQEIVVVLRQVISTYCETSDRDGFDDELKGLCSQELKKNHLLSESLDKSLVEVLYYERKYSRNN</sequence>
<protein>
    <submittedName>
        <fullName evidence="2">DsDNA nuclease domain-containing protein</fullName>
    </submittedName>
</protein>
<evidence type="ECO:0000313" key="2">
    <source>
        <dbReference type="EMBL" id="MDM8156075.1"/>
    </source>
</evidence>
<evidence type="ECO:0000259" key="1">
    <source>
        <dbReference type="Pfam" id="PF14130"/>
    </source>
</evidence>
<dbReference type="Pfam" id="PF14130">
    <property type="entry name" value="Cap4_nuclease"/>
    <property type="match status" value="1"/>
</dbReference>
<evidence type="ECO:0000313" key="3">
    <source>
        <dbReference type="Proteomes" id="UP001529340"/>
    </source>
</evidence>
<reference evidence="2" key="2">
    <citation type="submission" date="2023-06" db="EMBL/GenBank/DDBJ databases">
        <authorList>
            <person name="Zeman M."/>
            <person name="Kubasova T."/>
            <person name="Jahodarova E."/>
            <person name="Nykrynova M."/>
            <person name="Rychlik I."/>
        </authorList>
    </citation>
    <scope>NUCLEOTIDE SEQUENCE</scope>
    <source>
        <strain evidence="2">ET39</strain>
    </source>
</reference>
<gene>
    <name evidence="2" type="ORF">QUV96_00305</name>
</gene>